<keyword evidence="1" id="KW-0812">Transmembrane</keyword>
<feature type="transmembrane region" description="Helical" evidence="1">
    <location>
        <begin position="163"/>
        <end position="180"/>
    </location>
</feature>
<dbReference type="AlphaFoldDB" id="A0A511FDR9"/>
<keyword evidence="4" id="KW-1185">Reference proteome</keyword>
<evidence type="ECO:0000256" key="1">
    <source>
        <dbReference type="SAM" id="Phobius"/>
    </source>
</evidence>
<reference evidence="2 4" key="1">
    <citation type="submission" date="2019-07" db="EMBL/GenBank/DDBJ databases">
        <title>Whole genome shotgun sequence of Cellulomonas hominis NBRC 16055.</title>
        <authorList>
            <person name="Hosoyama A."/>
            <person name="Uohara A."/>
            <person name="Ohji S."/>
            <person name="Ichikawa N."/>
        </authorList>
    </citation>
    <scope>NUCLEOTIDE SEQUENCE [LARGE SCALE GENOMIC DNA]</scope>
    <source>
        <strain evidence="2 4">NBRC 16055</strain>
    </source>
</reference>
<protein>
    <submittedName>
        <fullName evidence="2">Uncharacterized protein</fullName>
    </submittedName>
</protein>
<dbReference type="Proteomes" id="UP000564629">
    <property type="component" value="Unassembled WGS sequence"/>
</dbReference>
<comment type="caution">
    <text evidence="2">The sequence shown here is derived from an EMBL/GenBank/DDBJ whole genome shotgun (WGS) entry which is preliminary data.</text>
</comment>
<dbReference type="OrthoDB" id="3078502at2"/>
<evidence type="ECO:0000313" key="3">
    <source>
        <dbReference type="EMBL" id="MBB5473569.1"/>
    </source>
</evidence>
<evidence type="ECO:0000313" key="2">
    <source>
        <dbReference type="EMBL" id="GEL45968.1"/>
    </source>
</evidence>
<feature type="transmembrane region" description="Helical" evidence="1">
    <location>
        <begin position="19"/>
        <end position="37"/>
    </location>
</feature>
<keyword evidence="1" id="KW-0472">Membrane</keyword>
<name>A0A511FDR9_9CELL</name>
<evidence type="ECO:0000313" key="4">
    <source>
        <dbReference type="Proteomes" id="UP000321723"/>
    </source>
</evidence>
<reference evidence="3 5" key="2">
    <citation type="submission" date="2020-08" db="EMBL/GenBank/DDBJ databases">
        <title>Sequencing the genomes of 1000 actinobacteria strains.</title>
        <authorList>
            <person name="Klenk H.-P."/>
        </authorList>
    </citation>
    <scope>NUCLEOTIDE SEQUENCE [LARGE SCALE GENOMIC DNA]</scope>
    <source>
        <strain evidence="3 5">DSM 9581</strain>
    </source>
</reference>
<dbReference type="EMBL" id="JACHDN010000001">
    <property type="protein sequence ID" value="MBB5473569.1"/>
    <property type="molecule type" value="Genomic_DNA"/>
</dbReference>
<keyword evidence="1" id="KW-1133">Transmembrane helix</keyword>
<sequence>MSEAAPSASVQRWSRLREITAVAVLTVTAVLTAWSGFESSKWGGEMSIAFSRASAQRIEAARWDGTAKAARGYDLQTFALYVEAVATGDDELATFVEQRFTDAFRPAFDEWIAARPLQDPAAPPSPFALDSYVPPGTAEAAEADARADRSFDDALRNNQRSDSYTLITVLFALVLFFAAVSERTARPVAGRVLLGLAGGLFLLGVVLLAALPKTI</sequence>
<dbReference type="Proteomes" id="UP000321723">
    <property type="component" value="Unassembled WGS sequence"/>
</dbReference>
<gene>
    <name evidence="2" type="ORF">CHO01_10840</name>
    <name evidence="3" type="ORF">HNR08_002305</name>
</gene>
<dbReference type="EMBL" id="BJVQ01000009">
    <property type="protein sequence ID" value="GEL45968.1"/>
    <property type="molecule type" value="Genomic_DNA"/>
</dbReference>
<organism evidence="2 4">
    <name type="scientific">Cellulomonas hominis</name>
    <dbReference type="NCBI Taxonomy" id="156981"/>
    <lineage>
        <taxon>Bacteria</taxon>
        <taxon>Bacillati</taxon>
        <taxon>Actinomycetota</taxon>
        <taxon>Actinomycetes</taxon>
        <taxon>Micrococcales</taxon>
        <taxon>Cellulomonadaceae</taxon>
        <taxon>Cellulomonas</taxon>
    </lineage>
</organism>
<feature type="transmembrane region" description="Helical" evidence="1">
    <location>
        <begin position="192"/>
        <end position="211"/>
    </location>
</feature>
<dbReference type="RefSeq" id="WP_146834740.1">
    <property type="nucleotide sequence ID" value="NZ_BJVQ01000009.1"/>
</dbReference>
<proteinExistence type="predicted"/>
<accession>A0A511FDR9</accession>
<evidence type="ECO:0000313" key="5">
    <source>
        <dbReference type="Proteomes" id="UP000564629"/>
    </source>
</evidence>